<dbReference type="GO" id="GO:0008795">
    <property type="term" value="F:NAD+ synthase activity"/>
    <property type="evidence" value="ECO:0007669"/>
    <property type="project" value="UniProtKB-UniRule"/>
</dbReference>
<dbReference type="CDD" id="cd07570">
    <property type="entry name" value="GAT_Gln-NAD-synth"/>
    <property type="match status" value="1"/>
</dbReference>
<comment type="similarity">
    <text evidence="2 7 8">In the C-terminal section; belongs to the NAD synthetase family.</text>
</comment>
<feature type="binding site" evidence="7">
    <location>
        <begin position="281"/>
        <end position="288"/>
    </location>
    <ligand>
        <name>ATP</name>
        <dbReference type="ChEBI" id="CHEBI:30616"/>
    </ligand>
</feature>
<dbReference type="KEGG" id="tbd:Tbd_0807"/>
<feature type="binding site" evidence="7">
    <location>
        <position position="388"/>
    </location>
    <ligand>
        <name>ATP</name>
        <dbReference type="ChEBI" id="CHEBI:30616"/>
    </ligand>
</feature>
<dbReference type="Gene3D" id="3.40.50.620">
    <property type="entry name" value="HUPs"/>
    <property type="match status" value="1"/>
</dbReference>
<evidence type="ECO:0000256" key="4">
    <source>
        <dbReference type="ARBA" id="ARBA00022741"/>
    </source>
</evidence>
<name>Q3SKL9_THIDA</name>
<feature type="binding site" evidence="7">
    <location>
        <position position="393"/>
    </location>
    <ligand>
        <name>deamido-NAD(+)</name>
        <dbReference type="ChEBI" id="CHEBI:58437"/>
        <note>ligand shared between two neighboring subunits</note>
    </ligand>
</feature>
<dbReference type="InterPro" id="IPR003010">
    <property type="entry name" value="C-N_Hydrolase"/>
</dbReference>
<evidence type="ECO:0000256" key="9">
    <source>
        <dbReference type="RuleBase" id="RU003811"/>
    </source>
</evidence>
<dbReference type="UniPathway" id="UPA00253">
    <property type="reaction ID" value="UER00334"/>
</dbReference>
<dbReference type="InterPro" id="IPR014445">
    <property type="entry name" value="Gln-dep_NAD_synthase"/>
</dbReference>
<evidence type="ECO:0000256" key="2">
    <source>
        <dbReference type="ARBA" id="ARBA00007145"/>
    </source>
</evidence>
<dbReference type="eggNOG" id="COG0171">
    <property type="taxonomic scope" value="Bacteria"/>
</dbReference>
<dbReference type="EC" id="6.3.5.1" evidence="7 8"/>
<evidence type="ECO:0000313" key="12">
    <source>
        <dbReference type="EMBL" id="AAZ96760.1"/>
    </source>
</evidence>
<evidence type="ECO:0000256" key="8">
    <source>
        <dbReference type="PIRNR" id="PIRNR006630"/>
    </source>
</evidence>
<dbReference type="GO" id="GO:0009435">
    <property type="term" value="P:NAD+ biosynthetic process"/>
    <property type="evidence" value="ECO:0007669"/>
    <property type="project" value="UniProtKB-UniRule"/>
</dbReference>
<feature type="region of interest" description="Disordered" evidence="10">
    <location>
        <begin position="504"/>
        <end position="537"/>
    </location>
</feature>
<protein>
    <recommendedName>
        <fullName evidence="7 8">Glutamine-dependent NAD(+) synthetase</fullName>
        <ecNumber evidence="7 8">6.3.5.1</ecNumber>
    </recommendedName>
    <alternativeName>
        <fullName evidence="7 8">NAD(+) synthase [glutamine-hydrolyzing]</fullName>
    </alternativeName>
</protein>
<evidence type="ECO:0000256" key="10">
    <source>
        <dbReference type="SAM" id="MobiDB-lite"/>
    </source>
</evidence>
<dbReference type="PIRSF" id="PIRSF006630">
    <property type="entry name" value="NADS_GAT"/>
    <property type="match status" value="1"/>
</dbReference>
<dbReference type="GO" id="GO:0004359">
    <property type="term" value="F:glutaminase activity"/>
    <property type="evidence" value="ECO:0007669"/>
    <property type="project" value="InterPro"/>
</dbReference>
<comment type="similarity">
    <text evidence="9">Belongs to the NAD synthetase family.</text>
</comment>
<evidence type="ECO:0000256" key="1">
    <source>
        <dbReference type="ARBA" id="ARBA00005188"/>
    </source>
</evidence>
<dbReference type="GO" id="GO:0005737">
    <property type="term" value="C:cytoplasm"/>
    <property type="evidence" value="ECO:0007669"/>
    <property type="project" value="InterPro"/>
</dbReference>
<feature type="compositionally biased region" description="Basic and acidic residues" evidence="10">
    <location>
        <begin position="518"/>
        <end position="537"/>
    </location>
</feature>
<accession>Q3SKL9</accession>
<dbReference type="Pfam" id="PF02540">
    <property type="entry name" value="NAD_synthase"/>
    <property type="match status" value="1"/>
</dbReference>
<dbReference type="HAMAP" id="MF_02090">
    <property type="entry name" value="NadE_glutamine_dep"/>
    <property type="match status" value="1"/>
</dbReference>
<dbReference type="AlphaFoldDB" id="Q3SKL9"/>
<dbReference type="RefSeq" id="WP_011311319.1">
    <property type="nucleotide sequence ID" value="NC_007404.1"/>
</dbReference>
<comment type="function">
    <text evidence="7">Catalyzes the ATP-dependent amidation of deamido-NAD to form NAD. Uses L-glutamine as a nitrogen source.</text>
</comment>
<dbReference type="InterPro" id="IPR003694">
    <property type="entry name" value="NAD_synthase"/>
</dbReference>
<proteinExistence type="inferred from homology"/>
<evidence type="ECO:0000259" key="11">
    <source>
        <dbReference type="PROSITE" id="PS50263"/>
    </source>
</evidence>
<feature type="domain" description="CN hydrolase" evidence="11">
    <location>
        <begin position="1"/>
        <end position="241"/>
    </location>
</feature>
<evidence type="ECO:0000256" key="6">
    <source>
        <dbReference type="ARBA" id="ARBA00023027"/>
    </source>
</evidence>
<dbReference type="PANTHER" id="PTHR23090:SF9">
    <property type="entry name" value="GLUTAMINE-DEPENDENT NAD(+) SYNTHETASE"/>
    <property type="match status" value="1"/>
</dbReference>
<gene>
    <name evidence="7" type="primary">nadE</name>
    <name evidence="12" type="ordered locus">Tbd_0807</name>
</gene>
<dbReference type="GO" id="GO:0005524">
    <property type="term" value="F:ATP binding"/>
    <property type="evidence" value="ECO:0007669"/>
    <property type="project" value="UniProtKB-UniRule"/>
</dbReference>
<evidence type="ECO:0000256" key="7">
    <source>
        <dbReference type="HAMAP-Rule" id="MF_02090"/>
    </source>
</evidence>
<dbReference type="SUPFAM" id="SSF52402">
    <property type="entry name" value="Adenine nucleotide alpha hydrolases-like"/>
    <property type="match status" value="1"/>
</dbReference>
<organism evidence="12 13">
    <name type="scientific">Thiobacillus denitrificans (strain ATCC 25259 / T1)</name>
    <dbReference type="NCBI Taxonomy" id="292415"/>
    <lineage>
        <taxon>Bacteria</taxon>
        <taxon>Pseudomonadati</taxon>
        <taxon>Pseudomonadota</taxon>
        <taxon>Betaproteobacteria</taxon>
        <taxon>Nitrosomonadales</taxon>
        <taxon>Thiobacillaceae</taxon>
        <taxon>Thiobacillus</taxon>
    </lineage>
</organism>
<dbReference type="HOGENOM" id="CLU_022313_2_0_4"/>
<dbReference type="GO" id="GO:0003952">
    <property type="term" value="F:NAD+ synthase (glutamine-hydrolyzing) activity"/>
    <property type="evidence" value="ECO:0007669"/>
    <property type="project" value="UniProtKB-UniRule"/>
</dbReference>
<comment type="caution">
    <text evidence="7">Lacks conserved residue(s) required for the propagation of feature annotation.</text>
</comment>
<dbReference type="CDD" id="cd00553">
    <property type="entry name" value="NAD_synthase"/>
    <property type="match status" value="1"/>
</dbReference>
<dbReference type="STRING" id="292415.Tbd_0807"/>
<evidence type="ECO:0000313" key="13">
    <source>
        <dbReference type="Proteomes" id="UP000008291"/>
    </source>
</evidence>
<feature type="binding site" evidence="7">
    <location>
        <position position="503"/>
    </location>
    <ligand>
        <name>deamido-NAD(+)</name>
        <dbReference type="ChEBI" id="CHEBI:58437"/>
        <note>ligand shared between two neighboring subunits</note>
    </ligand>
</feature>
<reference evidence="12 13" key="1">
    <citation type="journal article" date="2006" name="J. Bacteriol.">
        <title>The genome sequence of the obligately chemolithoautotrophic, facultatively anaerobic bacterium Thiobacillus denitrificans.</title>
        <authorList>
            <person name="Beller H.R."/>
            <person name="Chain P.S."/>
            <person name="Letain T.E."/>
            <person name="Chakicherla A."/>
            <person name="Larimer F.W."/>
            <person name="Richardson P.M."/>
            <person name="Coleman M.A."/>
            <person name="Wood A.P."/>
            <person name="Kelly D.P."/>
        </authorList>
    </citation>
    <scope>NUCLEOTIDE SEQUENCE [LARGE SCALE GENOMIC DNA]</scope>
    <source>
        <strain evidence="12 13">ATCC 25259</strain>
    </source>
</reference>
<keyword evidence="6 7" id="KW-0520">NAD</keyword>
<sequence>MKLALAQFNFTVGDIAGNAAKLLDAAQAAHAAGAALLLTPEMSICGYPAEDLVCRRDFTAACAAAVESLARQAPAELALIVGYPERTAAGVYNAAALLRGGRIEQVYRKHHLPNHSVFDEQRVFCRGDDACVFECAGIRFGINICGDIWEPGPATGAMEAGADWLLVLNASPYHLSKERDRIAVARARQIETRLPMVYANLVGGQDELVFDGASFVFDADGEVAVQCPAWREGLFYLELDADGCSGPRHELPGEEAAVYEALVLAVRDYVGKNGFRGVHLGLSGGIDSALTLAIAADAVGAERVHAVMMPSDYTAGISVEDSREIVERLGVRYAEIAIGPIVEAFTGQLAGEFAGLASDTTEENLQARARGTLLMALSNKFGTLVLTTGNKSEMGTGYATLYGDMAGGFAVLKDVAKTRVYRLANYRNSVSPVIPQRIIDRPPSAELRPDQTDQDSLPPYEVLDAILAAYVERDLPAREIVAQGHDAAVVKKVIRMVDLAEYKRRQSPPGPRITPRNFGKDRRYPITSKYRPEGELP</sequence>
<feature type="active site" description="For glutaminase activity" evidence="7">
    <location>
        <position position="109"/>
    </location>
</feature>
<dbReference type="Proteomes" id="UP000008291">
    <property type="component" value="Chromosome"/>
</dbReference>
<dbReference type="OrthoDB" id="8817375at2"/>
<keyword evidence="3 7" id="KW-0436">Ligase</keyword>
<evidence type="ECO:0000256" key="3">
    <source>
        <dbReference type="ARBA" id="ARBA00022598"/>
    </source>
</evidence>
<evidence type="ECO:0000256" key="5">
    <source>
        <dbReference type="ARBA" id="ARBA00022840"/>
    </source>
</evidence>
<feature type="binding site" evidence="7">
    <location>
        <position position="364"/>
    </location>
    <ligand>
        <name>deamido-NAD(+)</name>
        <dbReference type="ChEBI" id="CHEBI:58437"/>
        <note>ligand shared between two neighboring subunits</note>
    </ligand>
</feature>
<dbReference type="InterPro" id="IPR014729">
    <property type="entry name" value="Rossmann-like_a/b/a_fold"/>
</dbReference>
<feature type="active site" description="Proton acceptor; for glutaminase activity" evidence="7">
    <location>
        <position position="41"/>
    </location>
</feature>
<keyword evidence="4 7" id="KW-0547">Nucleotide-binding</keyword>
<dbReference type="InterPro" id="IPR036526">
    <property type="entry name" value="C-N_Hydrolase_sf"/>
</dbReference>
<keyword evidence="5 7" id="KW-0067">ATP-binding</keyword>
<dbReference type="Pfam" id="PF00795">
    <property type="entry name" value="CN_hydrolase"/>
    <property type="match status" value="1"/>
</dbReference>
<dbReference type="eggNOG" id="COG0388">
    <property type="taxonomic scope" value="Bacteria"/>
</dbReference>
<feature type="binding site" evidence="7">
    <location>
        <position position="171"/>
    </location>
    <ligand>
        <name>L-glutamine</name>
        <dbReference type="ChEBI" id="CHEBI:58359"/>
    </ligand>
</feature>
<dbReference type="NCBIfam" id="NF010588">
    <property type="entry name" value="PRK13981.1"/>
    <property type="match status" value="1"/>
</dbReference>
<dbReference type="InterPro" id="IPR022310">
    <property type="entry name" value="NAD/GMP_synthase"/>
</dbReference>
<keyword evidence="13" id="KW-1185">Reference proteome</keyword>
<comment type="pathway">
    <text evidence="1 7 8">Cofactor biosynthesis; NAD(+) biosynthesis; NAD(+) from deamido-NAD(+) (L-Gln route): step 1/1.</text>
</comment>
<dbReference type="SUPFAM" id="SSF56317">
    <property type="entry name" value="Carbon-nitrogen hydrolase"/>
    <property type="match status" value="1"/>
</dbReference>
<feature type="active site" description="Nucleophile; for glutaminase activity" evidence="7">
    <location>
        <position position="145"/>
    </location>
</feature>
<dbReference type="FunFam" id="3.40.50.620:FF:000106">
    <property type="entry name" value="Glutamine-dependent NAD(+) synthetase"/>
    <property type="match status" value="1"/>
</dbReference>
<dbReference type="NCBIfam" id="TIGR00552">
    <property type="entry name" value="nadE"/>
    <property type="match status" value="1"/>
</dbReference>
<dbReference type="PROSITE" id="PS50263">
    <property type="entry name" value="CN_HYDROLASE"/>
    <property type="match status" value="1"/>
</dbReference>
<feature type="binding site" evidence="7">
    <location>
        <position position="177"/>
    </location>
    <ligand>
        <name>L-glutamine</name>
        <dbReference type="ChEBI" id="CHEBI:58359"/>
    </ligand>
</feature>
<dbReference type="Gene3D" id="3.60.110.10">
    <property type="entry name" value="Carbon-nitrogen hydrolase"/>
    <property type="match status" value="1"/>
</dbReference>
<comment type="catalytic activity">
    <reaction evidence="7 8">
        <text>deamido-NAD(+) + L-glutamine + ATP + H2O = L-glutamate + AMP + diphosphate + NAD(+) + H(+)</text>
        <dbReference type="Rhea" id="RHEA:24384"/>
        <dbReference type="ChEBI" id="CHEBI:15377"/>
        <dbReference type="ChEBI" id="CHEBI:15378"/>
        <dbReference type="ChEBI" id="CHEBI:29985"/>
        <dbReference type="ChEBI" id="CHEBI:30616"/>
        <dbReference type="ChEBI" id="CHEBI:33019"/>
        <dbReference type="ChEBI" id="CHEBI:57540"/>
        <dbReference type="ChEBI" id="CHEBI:58359"/>
        <dbReference type="ChEBI" id="CHEBI:58437"/>
        <dbReference type="ChEBI" id="CHEBI:456215"/>
        <dbReference type="EC" id="6.3.5.1"/>
    </reaction>
</comment>
<dbReference type="PANTHER" id="PTHR23090">
    <property type="entry name" value="NH 3 /GLUTAMINE-DEPENDENT NAD + SYNTHETASE"/>
    <property type="match status" value="1"/>
</dbReference>
<dbReference type="EMBL" id="CP000116">
    <property type="protein sequence ID" value="AAZ96760.1"/>
    <property type="molecule type" value="Genomic_DNA"/>
</dbReference>